<dbReference type="EMBL" id="CP036426">
    <property type="protein sequence ID" value="QDV32801.1"/>
    <property type="molecule type" value="Genomic_DNA"/>
</dbReference>
<dbReference type="OrthoDB" id="288504at2"/>
<dbReference type="KEGG" id="tpla:ElP_06410"/>
<protein>
    <recommendedName>
        <fullName evidence="1">Glycosyltransferase 61 catalytic domain-containing protein</fullName>
    </recommendedName>
</protein>
<evidence type="ECO:0000313" key="2">
    <source>
        <dbReference type="EMBL" id="QDV32801.1"/>
    </source>
</evidence>
<keyword evidence="3" id="KW-1185">Reference proteome</keyword>
<dbReference type="AlphaFoldDB" id="A0A518GW83"/>
<dbReference type="Proteomes" id="UP000317835">
    <property type="component" value="Chromosome"/>
</dbReference>
<dbReference type="GO" id="GO:0016757">
    <property type="term" value="F:glycosyltransferase activity"/>
    <property type="evidence" value="ECO:0007669"/>
    <property type="project" value="InterPro"/>
</dbReference>
<evidence type="ECO:0000259" key="1">
    <source>
        <dbReference type="Pfam" id="PF04577"/>
    </source>
</evidence>
<gene>
    <name evidence="2" type="ORF">ElP_06410</name>
</gene>
<evidence type="ECO:0000313" key="3">
    <source>
        <dbReference type="Proteomes" id="UP000317835"/>
    </source>
</evidence>
<accession>A0A518GW83</accession>
<proteinExistence type="predicted"/>
<name>A0A518GW83_9BACT</name>
<organism evidence="2 3">
    <name type="scientific">Tautonia plasticadhaerens</name>
    <dbReference type="NCBI Taxonomy" id="2527974"/>
    <lineage>
        <taxon>Bacteria</taxon>
        <taxon>Pseudomonadati</taxon>
        <taxon>Planctomycetota</taxon>
        <taxon>Planctomycetia</taxon>
        <taxon>Isosphaerales</taxon>
        <taxon>Isosphaeraceae</taxon>
        <taxon>Tautonia</taxon>
    </lineage>
</organism>
<dbReference type="InterPro" id="IPR049625">
    <property type="entry name" value="Glyco_transf_61_cat"/>
</dbReference>
<reference evidence="2 3" key="1">
    <citation type="submission" date="2019-02" db="EMBL/GenBank/DDBJ databases">
        <title>Deep-cultivation of Planctomycetes and their phenomic and genomic characterization uncovers novel biology.</title>
        <authorList>
            <person name="Wiegand S."/>
            <person name="Jogler M."/>
            <person name="Boedeker C."/>
            <person name="Pinto D."/>
            <person name="Vollmers J."/>
            <person name="Rivas-Marin E."/>
            <person name="Kohn T."/>
            <person name="Peeters S.H."/>
            <person name="Heuer A."/>
            <person name="Rast P."/>
            <person name="Oberbeckmann S."/>
            <person name="Bunk B."/>
            <person name="Jeske O."/>
            <person name="Meyerdierks A."/>
            <person name="Storesund J.E."/>
            <person name="Kallscheuer N."/>
            <person name="Luecker S."/>
            <person name="Lage O.M."/>
            <person name="Pohl T."/>
            <person name="Merkel B.J."/>
            <person name="Hornburger P."/>
            <person name="Mueller R.-W."/>
            <person name="Bruemmer F."/>
            <person name="Labrenz M."/>
            <person name="Spormann A.M."/>
            <person name="Op den Camp H."/>
            <person name="Overmann J."/>
            <person name="Amann R."/>
            <person name="Jetten M.S.M."/>
            <person name="Mascher T."/>
            <person name="Medema M.H."/>
            <person name="Devos D.P."/>
            <person name="Kaster A.-K."/>
            <person name="Ovreas L."/>
            <person name="Rohde M."/>
            <person name="Galperin M.Y."/>
            <person name="Jogler C."/>
        </authorList>
    </citation>
    <scope>NUCLEOTIDE SEQUENCE [LARGE SCALE GENOMIC DNA]</scope>
    <source>
        <strain evidence="2 3">ElP</strain>
    </source>
</reference>
<dbReference type="Pfam" id="PF04577">
    <property type="entry name" value="Glyco_transf_61"/>
    <property type="match status" value="1"/>
</dbReference>
<dbReference type="RefSeq" id="WP_145267164.1">
    <property type="nucleotide sequence ID" value="NZ_CP036426.1"/>
</dbReference>
<feature type="domain" description="Glycosyltransferase 61 catalytic" evidence="1">
    <location>
        <begin position="151"/>
        <end position="267"/>
    </location>
</feature>
<sequence length="350" mass="38891">MELQLSRPLPDIDVPESILFGYPTRMVDSWKPQIERILLRAERKQGAEFRVEVARGRTDRAGQLRSAIRGPWDLKRRSKYERARKLPAIDCGETLLYDLRWEADTNPAHALLRGTAALLARRLIAERTGEDAPVVAVLRENASPIGRWIFDRLGVPHRASDRELTGRIVQCDSPYDYPLNNPTILGGLGLDPGGPTPPRVFVARRGARALLNEDLVAEHLARRGFERIYCEDLPFDRQLALLGNAREVVGIHGAGLSWLGFNPRGTGPDAPPRSGIRLVELFGPGYLVDCYRIMMSCSRASYAAVRGQITPEVVRDLDQLGRPRSHVNSPFRVDLGTLDEALDLVGAGAD</sequence>